<dbReference type="InterPro" id="IPR011009">
    <property type="entry name" value="Kinase-like_dom_sf"/>
</dbReference>
<evidence type="ECO:0000256" key="6">
    <source>
        <dbReference type="ARBA" id="ARBA00022840"/>
    </source>
</evidence>
<dbReference type="PANTHER" id="PTHR45998:SF2">
    <property type="entry name" value="SERINE_THREONINE-PROTEIN KINASE 16"/>
    <property type="match status" value="1"/>
</dbReference>
<dbReference type="Pfam" id="PF00069">
    <property type="entry name" value="Pkinase"/>
    <property type="match status" value="1"/>
</dbReference>
<evidence type="ECO:0000256" key="3">
    <source>
        <dbReference type="ARBA" id="ARBA00022679"/>
    </source>
</evidence>
<evidence type="ECO:0000256" key="1">
    <source>
        <dbReference type="ARBA" id="ARBA00012513"/>
    </source>
</evidence>
<comment type="similarity">
    <text evidence="10">Belongs to the protein kinase superfamily.</text>
</comment>
<keyword evidence="6 9" id="KW-0067">ATP-binding</keyword>
<dbReference type="GO" id="GO:0004674">
    <property type="term" value="F:protein serine/threonine kinase activity"/>
    <property type="evidence" value="ECO:0007669"/>
    <property type="project" value="UniProtKB-KW"/>
</dbReference>
<evidence type="ECO:0000256" key="10">
    <source>
        <dbReference type="RuleBase" id="RU000304"/>
    </source>
</evidence>
<comment type="caution">
    <text evidence="12">The sequence shown here is derived from an EMBL/GenBank/DDBJ whole genome shotgun (WGS) entry which is preliminary data.</text>
</comment>
<evidence type="ECO:0000256" key="2">
    <source>
        <dbReference type="ARBA" id="ARBA00022527"/>
    </source>
</evidence>
<comment type="catalytic activity">
    <reaction evidence="8">
        <text>L-seryl-[protein] + ATP = O-phospho-L-seryl-[protein] + ADP + H(+)</text>
        <dbReference type="Rhea" id="RHEA:17989"/>
        <dbReference type="Rhea" id="RHEA-COMP:9863"/>
        <dbReference type="Rhea" id="RHEA-COMP:11604"/>
        <dbReference type="ChEBI" id="CHEBI:15378"/>
        <dbReference type="ChEBI" id="CHEBI:29999"/>
        <dbReference type="ChEBI" id="CHEBI:30616"/>
        <dbReference type="ChEBI" id="CHEBI:83421"/>
        <dbReference type="ChEBI" id="CHEBI:456216"/>
        <dbReference type="EC" id="2.7.11.1"/>
    </reaction>
</comment>
<dbReference type="InterPro" id="IPR017441">
    <property type="entry name" value="Protein_kinase_ATP_BS"/>
</dbReference>
<dbReference type="InterPro" id="IPR008271">
    <property type="entry name" value="Ser/Thr_kinase_AS"/>
</dbReference>
<feature type="binding site" evidence="9">
    <location>
        <position position="85"/>
    </location>
    <ligand>
        <name>ATP</name>
        <dbReference type="ChEBI" id="CHEBI:30616"/>
    </ligand>
</feature>
<dbReference type="PROSITE" id="PS00107">
    <property type="entry name" value="PROTEIN_KINASE_ATP"/>
    <property type="match status" value="1"/>
</dbReference>
<dbReference type="GO" id="GO:0005524">
    <property type="term" value="F:ATP binding"/>
    <property type="evidence" value="ECO:0007669"/>
    <property type="project" value="UniProtKB-UniRule"/>
</dbReference>
<name>A0AAD9INN1_PROWI</name>
<sequence length="300" mass="31508">MDGLWKKAGGAWSSLVTKYPELDRLQKQAVNLLPALGLAQGAVYTLSQGRRYKVVQQLGDGAYSTVYLVQAVQDGTGEGELLALKQSGSAWDAVQRAAAVGRAVPIRVALSIFIQLCAALEALHAAGLAHRDLKPHNVLLEPRQGGGLRAVLVDFGSVAPCPEPVPDRGVAARVQEEAEAHSSAPYRAPELWEAEPGRDLTAAADVWSAGALLYCLVWGASPFERATSNGQGGSLRLAVLNGRVPFAPDDRAAARDGALRRLVERCLAPDPAARPSAAAAKLEAQGVLEEVAQAHLVPGA</sequence>
<dbReference type="InterPro" id="IPR052239">
    <property type="entry name" value="Ser/Thr-specific_kinases"/>
</dbReference>
<organism evidence="12 13">
    <name type="scientific">Prototheca wickerhamii</name>
    <dbReference type="NCBI Taxonomy" id="3111"/>
    <lineage>
        <taxon>Eukaryota</taxon>
        <taxon>Viridiplantae</taxon>
        <taxon>Chlorophyta</taxon>
        <taxon>core chlorophytes</taxon>
        <taxon>Trebouxiophyceae</taxon>
        <taxon>Chlorellales</taxon>
        <taxon>Chlorellaceae</taxon>
        <taxon>Prototheca</taxon>
    </lineage>
</organism>
<evidence type="ECO:0000256" key="4">
    <source>
        <dbReference type="ARBA" id="ARBA00022741"/>
    </source>
</evidence>
<dbReference type="PANTHER" id="PTHR45998">
    <property type="entry name" value="SERINE/THREONINE-PROTEIN KINASE 16"/>
    <property type="match status" value="1"/>
</dbReference>
<evidence type="ECO:0000256" key="8">
    <source>
        <dbReference type="ARBA" id="ARBA00048679"/>
    </source>
</evidence>
<keyword evidence="2 10" id="KW-0723">Serine/threonine-protein kinase</keyword>
<dbReference type="InterPro" id="IPR000719">
    <property type="entry name" value="Prot_kinase_dom"/>
</dbReference>
<evidence type="ECO:0000256" key="9">
    <source>
        <dbReference type="PROSITE-ProRule" id="PRU10141"/>
    </source>
</evidence>
<keyword evidence="5" id="KW-0418">Kinase</keyword>
<evidence type="ECO:0000256" key="7">
    <source>
        <dbReference type="ARBA" id="ARBA00047899"/>
    </source>
</evidence>
<keyword evidence="13" id="KW-1185">Reference proteome</keyword>
<dbReference type="AlphaFoldDB" id="A0AAD9INN1"/>
<dbReference type="EMBL" id="JASFZW010000001">
    <property type="protein sequence ID" value="KAK2080240.1"/>
    <property type="molecule type" value="Genomic_DNA"/>
</dbReference>
<evidence type="ECO:0000259" key="11">
    <source>
        <dbReference type="PROSITE" id="PS50011"/>
    </source>
</evidence>
<dbReference type="PROSITE" id="PS00108">
    <property type="entry name" value="PROTEIN_KINASE_ST"/>
    <property type="match status" value="1"/>
</dbReference>
<proteinExistence type="inferred from homology"/>
<dbReference type="SMART" id="SM00220">
    <property type="entry name" value="S_TKc"/>
    <property type="match status" value="1"/>
</dbReference>
<reference evidence="12" key="1">
    <citation type="submission" date="2021-01" db="EMBL/GenBank/DDBJ databases">
        <authorList>
            <person name="Eckstrom K.M.E."/>
        </authorList>
    </citation>
    <scope>NUCLEOTIDE SEQUENCE</scope>
    <source>
        <strain evidence="12">UVCC 0001</strain>
    </source>
</reference>
<dbReference type="EC" id="2.7.11.1" evidence="1"/>
<protein>
    <recommendedName>
        <fullName evidence="1">non-specific serine/threonine protein kinase</fullName>
        <ecNumber evidence="1">2.7.11.1</ecNumber>
    </recommendedName>
</protein>
<accession>A0AAD9INN1</accession>
<feature type="domain" description="Protein kinase" evidence="11">
    <location>
        <begin position="1"/>
        <end position="288"/>
    </location>
</feature>
<keyword evidence="4 9" id="KW-0547">Nucleotide-binding</keyword>
<evidence type="ECO:0000256" key="5">
    <source>
        <dbReference type="ARBA" id="ARBA00022777"/>
    </source>
</evidence>
<keyword evidence="3" id="KW-0808">Transferase</keyword>
<dbReference type="Gene3D" id="1.10.510.10">
    <property type="entry name" value="Transferase(Phosphotransferase) domain 1"/>
    <property type="match status" value="1"/>
</dbReference>
<dbReference type="PROSITE" id="PS50011">
    <property type="entry name" value="PROTEIN_KINASE_DOM"/>
    <property type="match status" value="1"/>
</dbReference>
<dbReference type="GO" id="GO:0005737">
    <property type="term" value="C:cytoplasm"/>
    <property type="evidence" value="ECO:0007669"/>
    <property type="project" value="TreeGrafter"/>
</dbReference>
<evidence type="ECO:0000313" key="13">
    <source>
        <dbReference type="Proteomes" id="UP001255856"/>
    </source>
</evidence>
<gene>
    <name evidence="12" type="ORF">QBZ16_000093</name>
</gene>
<evidence type="ECO:0000313" key="12">
    <source>
        <dbReference type="EMBL" id="KAK2080240.1"/>
    </source>
</evidence>
<dbReference type="Proteomes" id="UP001255856">
    <property type="component" value="Unassembled WGS sequence"/>
</dbReference>
<dbReference type="SUPFAM" id="SSF56112">
    <property type="entry name" value="Protein kinase-like (PK-like)"/>
    <property type="match status" value="1"/>
</dbReference>
<comment type="catalytic activity">
    <reaction evidence="7">
        <text>L-threonyl-[protein] + ATP = O-phospho-L-threonyl-[protein] + ADP + H(+)</text>
        <dbReference type="Rhea" id="RHEA:46608"/>
        <dbReference type="Rhea" id="RHEA-COMP:11060"/>
        <dbReference type="Rhea" id="RHEA-COMP:11605"/>
        <dbReference type="ChEBI" id="CHEBI:15378"/>
        <dbReference type="ChEBI" id="CHEBI:30013"/>
        <dbReference type="ChEBI" id="CHEBI:30616"/>
        <dbReference type="ChEBI" id="CHEBI:61977"/>
        <dbReference type="ChEBI" id="CHEBI:456216"/>
        <dbReference type="EC" id="2.7.11.1"/>
    </reaction>
</comment>